<proteinExistence type="predicted"/>
<evidence type="ECO:0000256" key="1">
    <source>
        <dbReference type="SAM" id="MobiDB-lite"/>
    </source>
</evidence>
<keyword evidence="3" id="KW-1185">Reference proteome</keyword>
<comment type="caution">
    <text evidence="2">The sequence shown here is derived from an EMBL/GenBank/DDBJ whole genome shotgun (WGS) entry which is preliminary data.</text>
</comment>
<name>A0A9P6T888_9BASI</name>
<evidence type="ECO:0000313" key="2">
    <source>
        <dbReference type="EMBL" id="KAG0142761.1"/>
    </source>
</evidence>
<dbReference type="AlphaFoldDB" id="A0A9P6T888"/>
<evidence type="ECO:0000313" key="3">
    <source>
        <dbReference type="Proteomes" id="UP000886653"/>
    </source>
</evidence>
<sequence>MSPVDVLGEEASVEVCERSRDYFRPRNIRRLFDRAPRDVSGRRGPWDVSQTSRGCTQGGYFKNIPTEGNLAEPRIFKCGALAAFHALPLGGGAAHCKSSQVSYVSPHSSRSRTRLDGELPSKKDEDGSSGPGSI</sequence>
<accession>A0A9P6T888</accession>
<organism evidence="2 3">
    <name type="scientific">Cronartium quercuum f. sp. fusiforme G11</name>
    <dbReference type="NCBI Taxonomy" id="708437"/>
    <lineage>
        <taxon>Eukaryota</taxon>
        <taxon>Fungi</taxon>
        <taxon>Dikarya</taxon>
        <taxon>Basidiomycota</taxon>
        <taxon>Pucciniomycotina</taxon>
        <taxon>Pucciniomycetes</taxon>
        <taxon>Pucciniales</taxon>
        <taxon>Coleosporiaceae</taxon>
        <taxon>Cronartium</taxon>
    </lineage>
</organism>
<feature type="compositionally biased region" description="Basic and acidic residues" evidence="1">
    <location>
        <begin position="113"/>
        <end position="126"/>
    </location>
</feature>
<dbReference type="Proteomes" id="UP000886653">
    <property type="component" value="Unassembled WGS sequence"/>
</dbReference>
<gene>
    <name evidence="2" type="ORF">CROQUDRAFT_97125</name>
</gene>
<protein>
    <submittedName>
        <fullName evidence="2">Uncharacterized protein</fullName>
    </submittedName>
</protein>
<feature type="region of interest" description="Disordered" evidence="1">
    <location>
        <begin position="102"/>
        <end position="134"/>
    </location>
</feature>
<dbReference type="EMBL" id="MU167338">
    <property type="protein sequence ID" value="KAG0142761.1"/>
    <property type="molecule type" value="Genomic_DNA"/>
</dbReference>
<reference evidence="2" key="1">
    <citation type="submission" date="2013-11" db="EMBL/GenBank/DDBJ databases">
        <title>Genome sequence of the fusiform rust pathogen reveals effectors for host alternation and coevolution with pine.</title>
        <authorList>
            <consortium name="DOE Joint Genome Institute"/>
            <person name="Smith K."/>
            <person name="Pendleton A."/>
            <person name="Kubisiak T."/>
            <person name="Anderson C."/>
            <person name="Salamov A."/>
            <person name="Aerts A."/>
            <person name="Riley R."/>
            <person name="Clum A."/>
            <person name="Lindquist E."/>
            <person name="Ence D."/>
            <person name="Campbell M."/>
            <person name="Kronenberg Z."/>
            <person name="Feau N."/>
            <person name="Dhillon B."/>
            <person name="Hamelin R."/>
            <person name="Burleigh J."/>
            <person name="Smith J."/>
            <person name="Yandell M."/>
            <person name="Nelson C."/>
            <person name="Grigoriev I."/>
            <person name="Davis J."/>
        </authorList>
    </citation>
    <scope>NUCLEOTIDE SEQUENCE</scope>
    <source>
        <strain evidence="2">G11</strain>
    </source>
</reference>